<dbReference type="RefSeq" id="WP_323467506.1">
    <property type="nucleotide sequence ID" value="NZ_CP144224.1"/>
</dbReference>
<dbReference type="SUPFAM" id="SSF48264">
    <property type="entry name" value="Cytochrome P450"/>
    <property type="match status" value="1"/>
</dbReference>
<protein>
    <submittedName>
        <fullName evidence="7">Cytochrome P450</fullName>
    </submittedName>
</protein>
<keyword evidence="2 6" id="KW-0349">Heme</keyword>
<dbReference type="GO" id="GO:0020037">
    <property type="term" value="F:heme binding"/>
    <property type="evidence" value="ECO:0007669"/>
    <property type="project" value="InterPro"/>
</dbReference>
<evidence type="ECO:0000256" key="6">
    <source>
        <dbReference type="PIRSR" id="PIRSR602401-1"/>
    </source>
</evidence>
<dbReference type="PANTHER" id="PTHR24302">
    <property type="entry name" value="CYTOCHROME P450 FAMILY 3"/>
    <property type="match status" value="1"/>
</dbReference>
<dbReference type="InterPro" id="IPR050705">
    <property type="entry name" value="Cytochrome_P450_3A"/>
</dbReference>
<dbReference type="AlphaFoldDB" id="A0AAJ2U4C4"/>
<dbReference type="CDD" id="cd11067">
    <property type="entry name" value="CYP152"/>
    <property type="match status" value="1"/>
</dbReference>
<name>A0AAJ2U4C4_ALKPS</name>
<dbReference type="PRINTS" id="PR00463">
    <property type="entry name" value="EP450I"/>
</dbReference>
<sequence>MKTSQASIPSEKGLDHSLSLLKDGYLFIHKRAQDFQSDIFKTRLMGEEAICLRGEDGAKVFYDNDKFKREGAAPKRVQKTLFGEDAIQSMDGEAHRHRKQLFMSLMSRERLQELNEITRAQWLLYIKKWETQKKIVLFDEMEAMLTKVACEWAGVPLEEKEVEKRTKDFGDMIDAFGAVGVRHARGRSARKRTEAWITSLIEEVRSEQRSPRESTALHQMAWHKELDGTLMDAKMAAIELINVIRPTVAVGRFITFGAVGLHEFPKEREKLMQDQDGTYSHLFTQEVRRYYPFAPFTGARVKKDFTWNSHQFKENTLVLLDIYGTNRHPKLWESPNEFRPERFKGWEGSPFSFIPQGGGDEHKGHRCAGEWITIELMKISLSQLAQNITYDVPKQDLSYDLSRMPSIPKSRFIIQNVRRQQQ</sequence>
<dbReference type="GO" id="GO:0016705">
    <property type="term" value="F:oxidoreductase activity, acting on paired donors, with incorporation or reduction of molecular oxygen"/>
    <property type="evidence" value="ECO:0007669"/>
    <property type="project" value="InterPro"/>
</dbReference>
<accession>A0AAJ2U4C4</accession>
<evidence type="ECO:0000313" key="7">
    <source>
        <dbReference type="EMBL" id="MDV2886992.1"/>
    </source>
</evidence>
<dbReference type="Pfam" id="PF00067">
    <property type="entry name" value="p450"/>
    <property type="match status" value="1"/>
</dbReference>
<keyword evidence="3 6" id="KW-0479">Metal-binding</keyword>
<evidence type="ECO:0000256" key="3">
    <source>
        <dbReference type="ARBA" id="ARBA00022723"/>
    </source>
</evidence>
<dbReference type="GO" id="GO:0005506">
    <property type="term" value="F:iron ion binding"/>
    <property type="evidence" value="ECO:0007669"/>
    <property type="project" value="InterPro"/>
</dbReference>
<gene>
    <name evidence="7" type="ORF">RYX45_17490</name>
</gene>
<dbReference type="Gene3D" id="1.10.630.10">
    <property type="entry name" value="Cytochrome P450"/>
    <property type="match status" value="1"/>
</dbReference>
<organism evidence="7 8">
    <name type="scientific">Alkalihalophilus pseudofirmus</name>
    <name type="common">Bacillus pseudofirmus</name>
    <dbReference type="NCBI Taxonomy" id="79885"/>
    <lineage>
        <taxon>Bacteria</taxon>
        <taxon>Bacillati</taxon>
        <taxon>Bacillota</taxon>
        <taxon>Bacilli</taxon>
        <taxon>Bacillales</taxon>
        <taxon>Bacillaceae</taxon>
        <taxon>Alkalihalophilus</taxon>
    </lineage>
</organism>
<dbReference type="InterPro" id="IPR001128">
    <property type="entry name" value="Cyt_P450"/>
</dbReference>
<evidence type="ECO:0000256" key="5">
    <source>
        <dbReference type="ARBA" id="ARBA00023004"/>
    </source>
</evidence>
<dbReference type="EMBL" id="JAWJAY010000006">
    <property type="protein sequence ID" value="MDV2886992.1"/>
    <property type="molecule type" value="Genomic_DNA"/>
</dbReference>
<comment type="similarity">
    <text evidence="1">Belongs to the cytochrome P450 family.</text>
</comment>
<dbReference type="Proteomes" id="UP001285636">
    <property type="component" value="Unassembled WGS sequence"/>
</dbReference>
<dbReference type="InterPro" id="IPR036396">
    <property type="entry name" value="Cyt_P450_sf"/>
</dbReference>
<evidence type="ECO:0000256" key="2">
    <source>
        <dbReference type="ARBA" id="ARBA00022617"/>
    </source>
</evidence>
<dbReference type="InterPro" id="IPR002401">
    <property type="entry name" value="Cyt_P450_E_grp-I"/>
</dbReference>
<dbReference type="PANTHER" id="PTHR24302:SF15">
    <property type="entry name" value="FATTY-ACID PEROXYGENASE"/>
    <property type="match status" value="1"/>
</dbReference>
<feature type="binding site" description="axial binding residue" evidence="6">
    <location>
        <position position="367"/>
    </location>
    <ligand>
        <name>heme</name>
        <dbReference type="ChEBI" id="CHEBI:30413"/>
    </ligand>
    <ligandPart>
        <name>Fe</name>
        <dbReference type="ChEBI" id="CHEBI:18248"/>
    </ligandPart>
</feature>
<proteinExistence type="inferred from homology"/>
<evidence type="ECO:0000313" key="8">
    <source>
        <dbReference type="Proteomes" id="UP001285636"/>
    </source>
</evidence>
<evidence type="ECO:0000256" key="1">
    <source>
        <dbReference type="ARBA" id="ARBA00010617"/>
    </source>
</evidence>
<keyword evidence="4" id="KW-0560">Oxidoreductase</keyword>
<dbReference type="GO" id="GO:0004497">
    <property type="term" value="F:monooxygenase activity"/>
    <property type="evidence" value="ECO:0007669"/>
    <property type="project" value="InterPro"/>
</dbReference>
<keyword evidence="5 6" id="KW-0408">Iron</keyword>
<comment type="cofactor">
    <cofactor evidence="6">
        <name>heme</name>
        <dbReference type="ChEBI" id="CHEBI:30413"/>
    </cofactor>
</comment>
<reference evidence="7" key="1">
    <citation type="submission" date="2023-10" db="EMBL/GenBank/DDBJ databases">
        <title>Screening of Alkalihalophilus pseudofirmusBZ-TG-HK211 and Its Alleviation of Salt Stress on Rapeseed Growth.</title>
        <authorList>
            <person name="Zhao B."/>
            <person name="Guo T."/>
        </authorList>
    </citation>
    <scope>NUCLEOTIDE SEQUENCE</scope>
    <source>
        <strain evidence="7">BZ-TG-HK211</strain>
    </source>
</reference>
<evidence type="ECO:0000256" key="4">
    <source>
        <dbReference type="ARBA" id="ARBA00023002"/>
    </source>
</evidence>
<comment type="caution">
    <text evidence="7">The sequence shown here is derived from an EMBL/GenBank/DDBJ whole genome shotgun (WGS) entry which is preliminary data.</text>
</comment>